<feature type="signal peptide" evidence="1">
    <location>
        <begin position="1"/>
        <end position="22"/>
    </location>
</feature>
<gene>
    <name evidence="3" type="ORF">DB44_FL00310</name>
</gene>
<protein>
    <recommendedName>
        <fullName evidence="2">Protochlamydia outer membrane protein domain-containing protein</fullName>
    </recommendedName>
</protein>
<evidence type="ECO:0000256" key="1">
    <source>
        <dbReference type="SAM" id="SignalP"/>
    </source>
</evidence>
<comment type="caution">
    <text evidence="3">The sequence shown here is derived from an EMBL/GenBank/DDBJ whole genome shotgun (WGS) entry which is preliminary data.</text>
</comment>
<proteinExistence type="predicted"/>
<accession>A0A0C1JJT6</accession>
<dbReference type="Proteomes" id="UP000031465">
    <property type="component" value="Unassembled WGS sequence"/>
</dbReference>
<dbReference type="InterPro" id="IPR035163">
    <property type="entry name" value="Pom"/>
</dbReference>
<evidence type="ECO:0000259" key="2">
    <source>
        <dbReference type="Pfam" id="PF17251"/>
    </source>
</evidence>
<evidence type="ECO:0000313" key="4">
    <source>
        <dbReference type="Proteomes" id="UP000031465"/>
    </source>
</evidence>
<feature type="chain" id="PRO_5002147900" description="Protochlamydia outer membrane protein domain-containing protein" evidence="1">
    <location>
        <begin position="23"/>
        <end position="325"/>
    </location>
</feature>
<dbReference type="PATRIC" id="fig|362787.3.peg.1938"/>
<dbReference type="RefSeq" id="WP_039360522.1">
    <property type="nucleotide sequence ID" value="NZ_JSAN01000133.1"/>
</dbReference>
<reference evidence="3 4" key="1">
    <citation type="journal article" date="2014" name="Mol. Biol. Evol.">
        <title>Massive expansion of Ubiquitination-related gene families within the Chlamydiae.</title>
        <authorList>
            <person name="Domman D."/>
            <person name="Collingro A."/>
            <person name="Lagkouvardos I."/>
            <person name="Gehre L."/>
            <person name="Weinmaier T."/>
            <person name="Rattei T."/>
            <person name="Subtil A."/>
            <person name="Horn M."/>
        </authorList>
    </citation>
    <scope>NUCLEOTIDE SEQUENCE [LARGE SCALE GENOMIC DNA]</scope>
    <source>
        <strain evidence="3 4">EI2</strain>
    </source>
</reference>
<dbReference type="AlphaFoldDB" id="A0A0C1JJT6"/>
<feature type="domain" description="Protochlamydia outer membrane protein" evidence="2">
    <location>
        <begin position="29"/>
        <end position="325"/>
    </location>
</feature>
<dbReference type="Gene3D" id="2.40.128.90">
    <property type="entry name" value="OMPT-like"/>
    <property type="match status" value="1"/>
</dbReference>
<dbReference type="InterPro" id="IPR053724">
    <property type="entry name" value="OMP_A26_sf"/>
</dbReference>
<organism evidence="3 4">
    <name type="scientific">Candidatus Protochlamydia amoebophila</name>
    <dbReference type="NCBI Taxonomy" id="362787"/>
    <lineage>
        <taxon>Bacteria</taxon>
        <taxon>Pseudomonadati</taxon>
        <taxon>Chlamydiota</taxon>
        <taxon>Chlamydiia</taxon>
        <taxon>Parachlamydiales</taxon>
        <taxon>Parachlamydiaceae</taxon>
        <taxon>Candidatus Protochlamydia</taxon>
    </lineage>
</organism>
<name>A0A0C1JJT6_9BACT</name>
<dbReference type="EMBL" id="JSAN01000133">
    <property type="protein sequence ID" value="KIC70871.1"/>
    <property type="molecule type" value="Genomic_DNA"/>
</dbReference>
<sequence length="325" mass="37423">MFKSMVALMAICLTTLSTLCIASCQQSVEMGVGWRRDKLNWKLKNIELAQISGNVDSHIQFKKLELYMAYAQAKWIGSKYYVRLSADYGTSFKGEAREHFQLDTPLLNKDILVNTHDPIKKRSEVYDFDIATGYPLSFCYGRLNVVPLIGFSFHRQHLRVKGKKDSSSSSSYFSPITSSNPLYGNDSNPFGKPSSDSNPIIANKLGLNVSRRTSTYRFNWYGFYLGTDIAYALDKEWTLYAELEAHCLDSCHRKRKSWTGVYFVDHYHRNRWAWGFNTNLGTTFCLSNCWYGKISLDYKWLKSHTRKDELKWESVGINAALSHSF</sequence>
<evidence type="ECO:0000313" key="3">
    <source>
        <dbReference type="EMBL" id="KIC70871.1"/>
    </source>
</evidence>
<dbReference type="Pfam" id="PF17251">
    <property type="entry name" value="Pom"/>
    <property type="match status" value="1"/>
</dbReference>
<keyword evidence="1" id="KW-0732">Signal</keyword>